<evidence type="ECO:0000259" key="2">
    <source>
        <dbReference type="PROSITE" id="PS50943"/>
    </source>
</evidence>
<feature type="region of interest" description="Disordered" evidence="1">
    <location>
        <begin position="110"/>
        <end position="132"/>
    </location>
</feature>
<dbReference type="Pfam" id="PF01381">
    <property type="entry name" value="HTH_3"/>
    <property type="match status" value="1"/>
</dbReference>
<dbReference type="CDD" id="cd00093">
    <property type="entry name" value="HTH_XRE"/>
    <property type="match status" value="1"/>
</dbReference>
<gene>
    <name evidence="3" type="ORF">SAMN02982919_01378</name>
</gene>
<dbReference type="PROSITE" id="PS50943">
    <property type="entry name" value="HTH_CROC1"/>
    <property type="match status" value="1"/>
</dbReference>
<reference evidence="3 4" key="1">
    <citation type="submission" date="2016-10" db="EMBL/GenBank/DDBJ databases">
        <authorList>
            <person name="de Groot N.N."/>
        </authorList>
    </citation>
    <scope>NUCLEOTIDE SEQUENCE [LARGE SCALE GENOMIC DNA]</scope>
    <source>
        <strain evidence="3 4">ATCC 35958</strain>
    </source>
</reference>
<dbReference type="Gene3D" id="1.10.260.40">
    <property type="entry name" value="lambda repressor-like DNA-binding domains"/>
    <property type="match status" value="1"/>
</dbReference>
<keyword evidence="4" id="KW-1185">Reference proteome</keyword>
<dbReference type="AlphaFoldDB" id="A0A1H9JF30"/>
<dbReference type="SMART" id="SM00530">
    <property type="entry name" value="HTH_XRE"/>
    <property type="match status" value="1"/>
</dbReference>
<protein>
    <submittedName>
        <fullName evidence="3">Helix-turn-helix</fullName>
    </submittedName>
</protein>
<dbReference type="OrthoDB" id="7011085at2"/>
<organism evidence="3 4">
    <name type="scientific">Giesbergeria anulus</name>
    <dbReference type="NCBI Taxonomy" id="180197"/>
    <lineage>
        <taxon>Bacteria</taxon>
        <taxon>Pseudomonadati</taxon>
        <taxon>Pseudomonadota</taxon>
        <taxon>Betaproteobacteria</taxon>
        <taxon>Burkholderiales</taxon>
        <taxon>Comamonadaceae</taxon>
        <taxon>Giesbergeria</taxon>
    </lineage>
</organism>
<proteinExistence type="predicted"/>
<name>A0A1H9JF30_9BURK</name>
<sequence length="159" mass="16617">MHTGERIKEERERLGLSQADFAALADSTRKTLFNWESGAATPNATVLAAWATHGLDVLYVVTGQRSPSMPATDPAEQVLLNSYRRCGAQAKQNLIQTAALLSAGLGSSAIATPAPSSKSRTRSAAGGRGSIRIDGTVHGHVVQGDVVQHGPVSMAQAKT</sequence>
<dbReference type="InterPro" id="IPR001387">
    <property type="entry name" value="Cro/C1-type_HTH"/>
</dbReference>
<feature type="domain" description="HTH cro/C1-type" evidence="2">
    <location>
        <begin position="7"/>
        <end position="49"/>
    </location>
</feature>
<evidence type="ECO:0000256" key="1">
    <source>
        <dbReference type="SAM" id="MobiDB-lite"/>
    </source>
</evidence>
<dbReference type="InterPro" id="IPR010982">
    <property type="entry name" value="Lambda_DNA-bd_dom_sf"/>
</dbReference>
<evidence type="ECO:0000313" key="3">
    <source>
        <dbReference type="EMBL" id="SEQ85357.1"/>
    </source>
</evidence>
<accession>A0A1H9JF30</accession>
<dbReference type="SUPFAM" id="SSF47413">
    <property type="entry name" value="lambda repressor-like DNA-binding domains"/>
    <property type="match status" value="1"/>
</dbReference>
<dbReference type="RefSeq" id="WP_091454745.1">
    <property type="nucleotide sequence ID" value="NZ_FOGD01000002.1"/>
</dbReference>
<evidence type="ECO:0000313" key="4">
    <source>
        <dbReference type="Proteomes" id="UP000199766"/>
    </source>
</evidence>
<dbReference type="GO" id="GO:0003677">
    <property type="term" value="F:DNA binding"/>
    <property type="evidence" value="ECO:0007669"/>
    <property type="project" value="InterPro"/>
</dbReference>
<dbReference type="Proteomes" id="UP000199766">
    <property type="component" value="Unassembled WGS sequence"/>
</dbReference>
<dbReference type="STRING" id="180197.SAMN02982919_01378"/>
<dbReference type="EMBL" id="FOGD01000002">
    <property type="protein sequence ID" value="SEQ85357.1"/>
    <property type="molecule type" value="Genomic_DNA"/>
</dbReference>